<feature type="compositionally biased region" description="Acidic residues" evidence="8">
    <location>
        <begin position="174"/>
        <end position="184"/>
    </location>
</feature>
<evidence type="ECO:0000259" key="9">
    <source>
        <dbReference type="PROSITE" id="PS50014"/>
    </source>
</evidence>
<keyword evidence="4" id="KW-0862">Zinc</keyword>
<keyword evidence="3" id="KW-0863">Zinc-finger</keyword>
<name>A0A6G1QUM3_CHAAH</name>
<keyword evidence="11" id="KW-1185">Reference proteome</keyword>
<dbReference type="Gene3D" id="1.20.920.10">
    <property type="entry name" value="Bromodomain-like"/>
    <property type="match status" value="1"/>
</dbReference>
<evidence type="ECO:0000256" key="3">
    <source>
        <dbReference type="ARBA" id="ARBA00022771"/>
    </source>
</evidence>
<evidence type="ECO:0000256" key="6">
    <source>
        <dbReference type="ARBA" id="ARBA00023242"/>
    </source>
</evidence>
<feature type="region of interest" description="Disordered" evidence="8">
    <location>
        <begin position="24"/>
        <end position="51"/>
    </location>
</feature>
<dbReference type="InterPro" id="IPR001487">
    <property type="entry name" value="Bromodomain"/>
</dbReference>
<dbReference type="GO" id="GO:0008270">
    <property type="term" value="F:zinc ion binding"/>
    <property type="evidence" value="ECO:0007669"/>
    <property type="project" value="UniProtKB-KW"/>
</dbReference>
<feature type="compositionally biased region" description="Polar residues" evidence="8">
    <location>
        <begin position="145"/>
        <end position="163"/>
    </location>
</feature>
<feature type="compositionally biased region" description="Polar residues" evidence="8">
    <location>
        <begin position="267"/>
        <end position="278"/>
    </location>
</feature>
<dbReference type="InterPro" id="IPR019787">
    <property type="entry name" value="Znf_PHD-finger"/>
</dbReference>
<dbReference type="PANTHER" id="PTHR45915">
    <property type="entry name" value="TRANSCRIPTION INTERMEDIARY FACTOR"/>
    <property type="match status" value="1"/>
</dbReference>
<dbReference type="InterPro" id="IPR036427">
    <property type="entry name" value="Bromodomain-like_sf"/>
</dbReference>
<comment type="subcellular location">
    <subcellularLocation>
        <location evidence="1">Nucleus</location>
    </subcellularLocation>
</comment>
<gene>
    <name evidence="10" type="ORF">EXN66_Car021879</name>
</gene>
<dbReference type="SUPFAM" id="SSF57903">
    <property type="entry name" value="FYVE/PHD zinc finger"/>
    <property type="match status" value="1"/>
</dbReference>
<evidence type="ECO:0000256" key="7">
    <source>
        <dbReference type="PROSITE-ProRule" id="PRU00035"/>
    </source>
</evidence>
<dbReference type="InterPro" id="IPR011011">
    <property type="entry name" value="Znf_FYVE_PHD"/>
</dbReference>
<reference evidence="10 11" key="1">
    <citation type="submission" date="2019-02" db="EMBL/GenBank/DDBJ databases">
        <title>Opniocepnalus argus genome.</title>
        <authorList>
            <person name="Zhou C."/>
            <person name="Xiao S."/>
        </authorList>
    </citation>
    <scope>NUCLEOTIDE SEQUENCE [LARGE SCALE GENOMIC DNA]</scope>
    <source>
        <strain evidence="10">OARG1902GOOAL</strain>
        <tissue evidence="10">Muscle</tissue>
    </source>
</reference>
<keyword evidence="2" id="KW-0479">Metal-binding</keyword>
<dbReference type="Gene3D" id="3.30.40.10">
    <property type="entry name" value="Zinc/RING finger domain, C3HC4 (zinc finger)"/>
    <property type="match status" value="1"/>
</dbReference>
<dbReference type="SMART" id="SM00249">
    <property type="entry name" value="PHD"/>
    <property type="match status" value="1"/>
</dbReference>
<evidence type="ECO:0000313" key="11">
    <source>
        <dbReference type="Proteomes" id="UP000503349"/>
    </source>
</evidence>
<feature type="region of interest" description="Disordered" evidence="8">
    <location>
        <begin position="254"/>
        <end position="285"/>
    </location>
</feature>
<keyword evidence="6" id="KW-0539">Nucleus</keyword>
<reference evidence="11" key="2">
    <citation type="submission" date="2019-02" db="EMBL/GenBank/DDBJ databases">
        <title>Opniocepnalus argus Var Kimnra genome.</title>
        <authorList>
            <person name="Zhou C."/>
            <person name="Xiao S."/>
        </authorList>
    </citation>
    <scope>NUCLEOTIDE SEQUENCE [LARGE SCALE GENOMIC DNA]</scope>
</reference>
<dbReference type="Pfam" id="PF00628">
    <property type="entry name" value="PHD"/>
    <property type="match status" value="1"/>
</dbReference>
<dbReference type="EMBL" id="CM015734">
    <property type="protein sequence ID" value="KAF3706187.1"/>
    <property type="molecule type" value="Genomic_DNA"/>
</dbReference>
<dbReference type="GO" id="GO:0005634">
    <property type="term" value="C:nucleus"/>
    <property type="evidence" value="ECO:0007669"/>
    <property type="project" value="UniProtKB-SubCell"/>
</dbReference>
<dbReference type="SUPFAM" id="SSF47370">
    <property type="entry name" value="Bromodomain"/>
    <property type="match status" value="1"/>
</dbReference>
<accession>A0A6G1QUM3</accession>
<dbReference type="GO" id="GO:0000785">
    <property type="term" value="C:chromatin"/>
    <property type="evidence" value="ECO:0007669"/>
    <property type="project" value="TreeGrafter"/>
</dbReference>
<feature type="region of interest" description="Disordered" evidence="8">
    <location>
        <begin position="141"/>
        <end position="219"/>
    </location>
</feature>
<evidence type="ECO:0000313" key="10">
    <source>
        <dbReference type="EMBL" id="KAF3706187.1"/>
    </source>
</evidence>
<evidence type="ECO:0000256" key="1">
    <source>
        <dbReference type="ARBA" id="ARBA00004123"/>
    </source>
</evidence>
<dbReference type="Pfam" id="PF00439">
    <property type="entry name" value="Bromodomain"/>
    <property type="match status" value="1"/>
</dbReference>
<protein>
    <submittedName>
        <fullName evidence="10">Tripartite motif-containing protein 66 Transcriptional intermediary factor 1 delta</fullName>
    </submittedName>
</protein>
<evidence type="ECO:0000256" key="2">
    <source>
        <dbReference type="ARBA" id="ARBA00022723"/>
    </source>
</evidence>
<dbReference type="SMART" id="SM00297">
    <property type="entry name" value="BROMO"/>
    <property type="match status" value="1"/>
</dbReference>
<feature type="domain" description="Bromo" evidence="9">
    <location>
        <begin position="363"/>
        <end position="417"/>
    </location>
</feature>
<proteinExistence type="predicted"/>
<dbReference type="Proteomes" id="UP000503349">
    <property type="component" value="Chromosome 23"/>
</dbReference>
<dbReference type="InterPro" id="IPR013083">
    <property type="entry name" value="Znf_RING/FYVE/PHD"/>
</dbReference>
<evidence type="ECO:0000256" key="5">
    <source>
        <dbReference type="ARBA" id="ARBA00023117"/>
    </source>
</evidence>
<dbReference type="InterPro" id="IPR001965">
    <property type="entry name" value="Znf_PHD"/>
</dbReference>
<evidence type="ECO:0000256" key="4">
    <source>
        <dbReference type="ARBA" id="ARBA00022833"/>
    </source>
</evidence>
<keyword evidence="5 7" id="KW-0103">Bromodomain</keyword>
<dbReference type="PANTHER" id="PTHR45915:SF7">
    <property type="entry name" value="TRIPARTITE MOTIF-CONTAINING PROTEIN 66"/>
    <property type="match status" value="1"/>
</dbReference>
<sequence>MADLPRRCHGNFAQRRATLLPQLSSTGPSRVEKEPNQLCNGKPRAASTQKQQANKSVAALLKRIRIHPEAQRILGTSCIPVVSLERLNFQSVSLLSLQPVVSLVRLPCLKQTKLHDDIICLDRPHQKVSSQNVGDILEIREDSPSSKPAESSDFSQPEPTATSWIEPYCPDSSASEEPEQDSGFDCESNPDQPYILFDSGSDEWDPDGKTDSETFYLDPDPDQTLVIELDPEPEADQDQYLQLEDDLKSEADVVEMDDSEDQRRDLSCSQEEGDSSLQRPEPGAEIEELESEDFCAVCLNGGDLLCCDHCPKVFHLDCHIPPLISFPLSDQDPTETYDYENTQSCGRVKAPYTLSDQDQRARNYYQIIKRPIDLSVIRRKLDKSNTLHYFTAEQFVDDVLLMLKNCATFNYPDSEVAQAGQKLEVFFLGKLKEIFHDKTFLSASQDRTDRARLRWLKRKQKESYRKKRIVFSGKKYYL</sequence>
<dbReference type="PROSITE" id="PS50014">
    <property type="entry name" value="BROMODOMAIN_2"/>
    <property type="match status" value="1"/>
</dbReference>
<dbReference type="PRINTS" id="PR00503">
    <property type="entry name" value="BROMODOMAIN"/>
</dbReference>
<evidence type="ECO:0000256" key="8">
    <source>
        <dbReference type="SAM" id="MobiDB-lite"/>
    </source>
</evidence>
<organism evidence="10 11">
    <name type="scientific">Channa argus</name>
    <name type="common">Northern snakehead</name>
    <name type="synonym">Ophicephalus argus</name>
    <dbReference type="NCBI Taxonomy" id="215402"/>
    <lineage>
        <taxon>Eukaryota</taxon>
        <taxon>Metazoa</taxon>
        <taxon>Chordata</taxon>
        <taxon>Craniata</taxon>
        <taxon>Vertebrata</taxon>
        <taxon>Euteleostomi</taxon>
        <taxon>Actinopterygii</taxon>
        <taxon>Neopterygii</taxon>
        <taxon>Teleostei</taxon>
        <taxon>Neoteleostei</taxon>
        <taxon>Acanthomorphata</taxon>
        <taxon>Anabantaria</taxon>
        <taxon>Anabantiformes</taxon>
        <taxon>Channoidei</taxon>
        <taxon>Channidae</taxon>
        <taxon>Channa</taxon>
    </lineage>
</organism>
<dbReference type="AlphaFoldDB" id="A0A6G1QUM3"/>